<dbReference type="EMBL" id="KY684087">
    <property type="protein sequence ID" value="ARF09776.1"/>
    <property type="molecule type" value="Genomic_DNA"/>
</dbReference>
<reference evidence="1" key="1">
    <citation type="journal article" date="2017" name="Science">
        <title>Giant viruses with an expanded complement of translation system components.</title>
        <authorList>
            <person name="Schulz F."/>
            <person name="Yutin N."/>
            <person name="Ivanova N.N."/>
            <person name="Ortega D.R."/>
            <person name="Lee T.K."/>
            <person name="Vierheilig J."/>
            <person name="Daims H."/>
            <person name="Horn M."/>
            <person name="Wagner M."/>
            <person name="Jensen G.J."/>
            <person name="Kyrpides N.C."/>
            <person name="Koonin E.V."/>
            <person name="Woyke T."/>
        </authorList>
    </citation>
    <scope>NUCLEOTIDE SEQUENCE</scope>
    <source>
        <strain evidence="1">ILV1</strain>
    </source>
</reference>
<evidence type="ECO:0000313" key="1">
    <source>
        <dbReference type="EMBL" id="ARF09776.1"/>
    </source>
</evidence>
<protein>
    <submittedName>
        <fullName evidence="1">Uncharacterized protein</fullName>
    </submittedName>
</protein>
<name>A0A1V0SDI6_9VIRU</name>
<sequence>MNQIDNRIIGGMKNEPNGGFLPIYVCTKESTEEVSDDEIQKREYKSPIKAISIKTLIEKRREKNPLISASSK</sequence>
<proteinExistence type="predicted"/>
<organism evidence="1">
    <name type="scientific">Indivirus ILV1</name>
    <dbReference type="NCBI Taxonomy" id="1977633"/>
    <lineage>
        <taxon>Viruses</taxon>
        <taxon>Varidnaviria</taxon>
        <taxon>Bamfordvirae</taxon>
        <taxon>Nucleocytoviricota</taxon>
        <taxon>Megaviricetes</taxon>
        <taxon>Imitervirales</taxon>
        <taxon>Mimiviridae</taxon>
        <taxon>Klosneuvirinae</taxon>
        <taxon>Indivirus</taxon>
    </lineage>
</organism>
<accession>A0A1V0SDI6</accession>
<gene>
    <name evidence="1" type="ORF">Indivirus_3_25</name>
</gene>